<comment type="similarity">
    <text evidence="1">Belongs to the bacterial solute-binding protein ModA family.</text>
</comment>
<name>A0ABN6G8Z3_9GAMM</name>
<dbReference type="PANTHER" id="PTHR30632">
    <property type="entry name" value="MOLYBDATE-BINDING PERIPLASMIC PROTEIN"/>
    <property type="match status" value="1"/>
</dbReference>
<feature type="signal peptide" evidence="4">
    <location>
        <begin position="1"/>
        <end position="22"/>
    </location>
</feature>
<proteinExistence type="inferred from homology"/>
<evidence type="ECO:0000256" key="3">
    <source>
        <dbReference type="ARBA" id="ARBA00022729"/>
    </source>
</evidence>
<gene>
    <name evidence="5" type="primary">modA_2</name>
    <name evidence="5" type="ORF">Atep_11080</name>
</gene>
<protein>
    <submittedName>
        <fullName evidence="5">Molybdate-binding periplasmic protein ModA</fullName>
    </submittedName>
</protein>
<evidence type="ECO:0000313" key="6">
    <source>
        <dbReference type="Proteomes" id="UP000680679"/>
    </source>
</evidence>
<dbReference type="RefSeq" id="WP_213380685.1">
    <property type="nucleotide sequence ID" value="NZ_AP024563.1"/>
</dbReference>
<dbReference type="PIRSF" id="PIRSF004846">
    <property type="entry name" value="ModA"/>
    <property type="match status" value="1"/>
</dbReference>
<keyword evidence="6" id="KW-1185">Reference proteome</keyword>
<feature type="chain" id="PRO_5047203133" evidence="4">
    <location>
        <begin position="23"/>
        <end position="250"/>
    </location>
</feature>
<dbReference type="SUPFAM" id="SSF53850">
    <property type="entry name" value="Periplasmic binding protein-like II"/>
    <property type="match status" value="1"/>
</dbReference>
<accession>A0ABN6G8Z3</accession>
<dbReference type="CDD" id="cd13539">
    <property type="entry name" value="PBP2_AvModA"/>
    <property type="match status" value="1"/>
</dbReference>
<dbReference type="PANTHER" id="PTHR30632:SF14">
    <property type="entry name" value="TUNGSTATE_MOLYBDATE_CHROMATE-BINDING PROTEIN MODA"/>
    <property type="match status" value="1"/>
</dbReference>
<dbReference type="InterPro" id="IPR044084">
    <property type="entry name" value="AvModA-like_subst-bd"/>
</dbReference>
<dbReference type="Proteomes" id="UP000680679">
    <property type="component" value="Chromosome"/>
</dbReference>
<evidence type="ECO:0000256" key="4">
    <source>
        <dbReference type="SAM" id="SignalP"/>
    </source>
</evidence>
<dbReference type="NCBIfam" id="TIGR01256">
    <property type="entry name" value="modA"/>
    <property type="match status" value="1"/>
</dbReference>
<evidence type="ECO:0000313" key="5">
    <source>
        <dbReference type="EMBL" id="BCU06431.1"/>
    </source>
</evidence>
<evidence type="ECO:0000256" key="2">
    <source>
        <dbReference type="ARBA" id="ARBA00022723"/>
    </source>
</evidence>
<keyword evidence="3 4" id="KW-0732">Signal</keyword>
<dbReference type="Pfam" id="PF13531">
    <property type="entry name" value="SBP_bac_11"/>
    <property type="match status" value="1"/>
</dbReference>
<dbReference type="InterPro" id="IPR005950">
    <property type="entry name" value="ModA"/>
</dbReference>
<keyword evidence="2" id="KW-0479">Metal-binding</keyword>
<dbReference type="EMBL" id="AP024563">
    <property type="protein sequence ID" value="BCU06431.1"/>
    <property type="molecule type" value="Genomic_DNA"/>
</dbReference>
<dbReference type="InterPro" id="IPR050682">
    <property type="entry name" value="ModA/WtpA"/>
</dbReference>
<organism evidence="5 6">
    <name type="scientific">Allochromatium tepidum</name>
    <dbReference type="NCBI Taxonomy" id="553982"/>
    <lineage>
        <taxon>Bacteria</taxon>
        <taxon>Pseudomonadati</taxon>
        <taxon>Pseudomonadota</taxon>
        <taxon>Gammaproteobacteria</taxon>
        <taxon>Chromatiales</taxon>
        <taxon>Chromatiaceae</taxon>
        <taxon>Allochromatium</taxon>
    </lineage>
</organism>
<sequence length="250" mass="26390">MKTLTMALGALALSASTFTTLADEVKVAVAANFTGPMEKIAPAFAQATGHQAVVAYGSTGKFYAQIKNGAPFDILIATDQATPQRLADEGLAVADSQFTYASGTLVLWSTKPGLIDDQGAVLKGDGFRHLAIANPKVAVYGAAAVEVLNKLGLYDRLQPRIVTAENINQAHQFVTTGNAELGFVALSQIFQDGEYAAGSHWIVPAELHAPLKQDAVILKRGKDNPAARALMEFIKGDQARAVILAHGYAL</sequence>
<reference evidence="5 6" key="1">
    <citation type="submission" date="2021-04" db="EMBL/GenBank/DDBJ databases">
        <title>Complete genome sequencing of Allochromatium tepidum strain NZ.</title>
        <authorList>
            <person name="Tsukatani Y."/>
            <person name="Mori H."/>
        </authorList>
    </citation>
    <scope>NUCLEOTIDE SEQUENCE [LARGE SCALE GENOMIC DNA]</scope>
    <source>
        <strain evidence="5 6">NZ</strain>
    </source>
</reference>
<evidence type="ECO:0000256" key="1">
    <source>
        <dbReference type="ARBA" id="ARBA00009175"/>
    </source>
</evidence>
<dbReference type="Gene3D" id="3.40.190.10">
    <property type="entry name" value="Periplasmic binding protein-like II"/>
    <property type="match status" value="2"/>
</dbReference>